<feature type="transmembrane region" description="Helical" evidence="4">
    <location>
        <begin position="359"/>
        <end position="379"/>
    </location>
</feature>
<feature type="domain" description="GGDEF" evidence="6">
    <location>
        <begin position="508"/>
        <end position="643"/>
    </location>
</feature>
<protein>
    <recommendedName>
        <fullName evidence="1">diguanylate cyclase</fullName>
        <ecNumber evidence="1">2.7.7.65</ecNumber>
    </recommendedName>
</protein>
<evidence type="ECO:0000313" key="7">
    <source>
        <dbReference type="EMBL" id="MCL1047786.1"/>
    </source>
</evidence>
<evidence type="ECO:0000256" key="4">
    <source>
        <dbReference type="SAM" id="Phobius"/>
    </source>
</evidence>
<keyword evidence="4" id="KW-1133">Transmembrane helix</keyword>
<dbReference type="CDD" id="cd01949">
    <property type="entry name" value="GGDEF"/>
    <property type="match status" value="1"/>
</dbReference>
<dbReference type="Gene3D" id="3.30.70.270">
    <property type="match status" value="1"/>
</dbReference>
<dbReference type="InterPro" id="IPR011623">
    <property type="entry name" value="7TMR_DISM_rcpt_extracell_dom1"/>
</dbReference>
<dbReference type="GO" id="GO:0052621">
    <property type="term" value="F:diguanylate cyclase activity"/>
    <property type="evidence" value="ECO:0007669"/>
    <property type="project" value="UniProtKB-EC"/>
</dbReference>
<evidence type="ECO:0000259" key="6">
    <source>
        <dbReference type="PROSITE" id="PS50887"/>
    </source>
</evidence>
<comment type="catalytic activity">
    <reaction evidence="2">
        <text>2 GTP = 3',3'-c-di-GMP + 2 diphosphate</text>
        <dbReference type="Rhea" id="RHEA:24898"/>
        <dbReference type="ChEBI" id="CHEBI:33019"/>
        <dbReference type="ChEBI" id="CHEBI:37565"/>
        <dbReference type="ChEBI" id="CHEBI:58805"/>
        <dbReference type="EC" id="2.7.7.65"/>
    </reaction>
</comment>
<dbReference type="InterPro" id="IPR043128">
    <property type="entry name" value="Rev_trsase/Diguanyl_cyclase"/>
</dbReference>
<dbReference type="Proteomes" id="UP001202134">
    <property type="component" value="Unassembled WGS sequence"/>
</dbReference>
<evidence type="ECO:0000256" key="3">
    <source>
        <dbReference type="SAM" id="Coils"/>
    </source>
</evidence>
<evidence type="ECO:0000256" key="2">
    <source>
        <dbReference type="ARBA" id="ARBA00034247"/>
    </source>
</evidence>
<dbReference type="InterPro" id="IPR000160">
    <property type="entry name" value="GGDEF_dom"/>
</dbReference>
<dbReference type="InterPro" id="IPR011622">
    <property type="entry name" value="7TMR_DISM_rcpt_extracell_dom2"/>
</dbReference>
<dbReference type="SMART" id="SM00267">
    <property type="entry name" value="GGDEF"/>
    <property type="match status" value="1"/>
</dbReference>
<dbReference type="EMBL" id="JAKIKU010000018">
    <property type="protein sequence ID" value="MCL1047786.1"/>
    <property type="molecule type" value="Genomic_DNA"/>
</dbReference>
<dbReference type="InterPro" id="IPR029787">
    <property type="entry name" value="Nucleotide_cyclase"/>
</dbReference>
<dbReference type="PANTHER" id="PTHR45138">
    <property type="entry name" value="REGULATORY COMPONENTS OF SENSORY TRANSDUCTION SYSTEM"/>
    <property type="match status" value="1"/>
</dbReference>
<evidence type="ECO:0000313" key="8">
    <source>
        <dbReference type="Proteomes" id="UP001202134"/>
    </source>
</evidence>
<feature type="transmembrane region" description="Helical" evidence="4">
    <location>
        <begin position="267"/>
        <end position="287"/>
    </location>
</feature>
<feature type="transmembrane region" description="Helical" evidence="4">
    <location>
        <begin position="210"/>
        <end position="229"/>
    </location>
</feature>
<dbReference type="Pfam" id="PF07695">
    <property type="entry name" value="7TMR-DISM_7TM"/>
    <property type="match status" value="1"/>
</dbReference>
<keyword evidence="4" id="KW-0472">Membrane</keyword>
<keyword evidence="5" id="KW-0732">Signal</keyword>
<feature type="coiled-coil region" evidence="3">
    <location>
        <begin position="415"/>
        <end position="477"/>
    </location>
</feature>
<keyword evidence="7" id="KW-0548">Nucleotidyltransferase</keyword>
<proteinExistence type="predicted"/>
<keyword evidence="8" id="KW-1185">Reference proteome</keyword>
<feature type="transmembrane region" description="Helical" evidence="4">
    <location>
        <begin position="327"/>
        <end position="347"/>
    </location>
</feature>
<dbReference type="RefSeq" id="WP_248957005.1">
    <property type="nucleotide sequence ID" value="NZ_JAKIKU010000018.1"/>
</dbReference>
<dbReference type="PROSITE" id="PS50887">
    <property type="entry name" value="GGDEF"/>
    <property type="match status" value="1"/>
</dbReference>
<name>A0ABT0KW47_9GAMM</name>
<dbReference type="Gene3D" id="2.60.40.2380">
    <property type="match status" value="1"/>
</dbReference>
<dbReference type="SUPFAM" id="SSF55073">
    <property type="entry name" value="Nucleotide cyclase"/>
    <property type="match status" value="1"/>
</dbReference>
<organism evidence="7 8">
    <name type="scientific">Shewanella electrodiphila</name>
    <dbReference type="NCBI Taxonomy" id="934143"/>
    <lineage>
        <taxon>Bacteria</taxon>
        <taxon>Pseudomonadati</taxon>
        <taxon>Pseudomonadota</taxon>
        <taxon>Gammaproteobacteria</taxon>
        <taxon>Alteromonadales</taxon>
        <taxon>Shewanellaceae</taxon>
        <taxon>Shewanella</taxon>
    </lineage>
</organism>
<reference evidence="7 8" key="1">
    <citation type="submission" date="2022-01" db="EMBL/GenBank/DDBJ databases">
        <title>Whole genome-based taxonomy of the Shewanellaceae.</title>
        <authorList>
            <person name="Martin-Rodriguez A.J."/>
        </authorList>
    </citation>
    <scope>NUCLEOTIDE SEQUENCE [LARGE SCALE GENOMIC DNA]</scope>
    <source>
        <strain evidence="7 8">DSM 24955</strain>
    </source>
</reference>
<gene>
    <name evidence="7" type="ORF">L2737_21015</name>
</gene>
<dbReference type="PANTHER" id="PTHR45138:SF9">
    <property type="entry name" value="DIGUANYLATE CYCLASE DGCM-RELATED"/>
    <property type="match status" value="1"/>
</dbReference>
<keyword evidence="3" id="KW-0175">Coiled coil</keyword>
<dbReference type="Pfam" id="PF00990">
    <property type="entry name" value="GGDEF"/>
    <property type="match status" value="1"/>
</dbReference>
<evidence type="ECO:0000256" key="1">
    <source>
        <dbReference type="ARBA" id="ARBA00012528"/>
    </source>
</evidence>
<keyword evidence="4" id="KW-0812">Transmembrane</keyword>
<accession>A0ABT0KW47</accession>
<comment type="caution">
    <text evidence="7">The sequence shown here is derived from an EMBL/GenBank/DDBJ whole genome shotgun (WGS) entry which is preliminary data.</text>
</comment>
<feature type="chain" id="PRO_5045091283" description="diguanylate cyclase" evidence="5">
    <location>
        <begin position="31"/>
        <end position="644"/>
    </location>
</feature>
<dbReference type="Pfam" id="PF07696">
    <property type="entry name" value="7TMR-DISMED2"/>
    <property type="match status" value="1"/>
</dbReference>
<evidence type="ECO:0000256" key="5">
    <source>
        <dbReference type="SAM" id="SignalP"/>
    </source>
</evidence>
<dbReference type="NCBIfam" id="TIGR00254">
    <property type="entry name" value="GGDEF"/>
    <property type="match status" value="1"/>
</dbReference>
<feature type="transmembrane region" description="Helical" evidence="4">
    <location>
        <begin position="391"/>
        <end position="410"/>
    </location>
</feature>
<feature type="transmembrane region" description="Helical" evidence="4">
    <location>
        <begin position="299"/>
        <end position="321"/>
    </location>
</feature>
<feature type="signal peptide" evidence="5">
    <location>
        <begin position="1"/>
        <end position="30"/>
    </location>
</feature>
<feature type="transmembrane region" description="Helical" evidence="4">
    <location>
        <begin position="241"/>
        <end position="261"/>
    </location>
</feature>
<dbReference type="InterPro" id="IPR050469">
    <property type="entry name" value="Diguanylate_Cyclase"/>
</dbReference>
<keyword evidence="7" id="KW-0808">Transferase</keyword>
<dbReference type="EC" id="2.7.7.65" evidence="1"/>
<sequence length="644" mass="73123">MLKHNMDWLRRSMALLLSSFFIILSTGVNAYDATSYTENTEHHNIPLRLTASSITKIDLKPWLYIHNSNDVTEIANLKLQNNNQSQWRKLTSNDLRKIGAKNTWLSFSLYNPNDQLSRIIALDNPLMDSIKLFHLVNNELLNIEHMGDTLPFDQRPLQSNLFLYPFDIKPGELHTFYFKIDNRGSLNFPLVLWSKNDFSHAIETQSLANGFQIGILIAIGVFSLFIALASGSFSYSYYSGYVICLTVIVASIHGIAFQYLWPNWPSLQQLAVPVLIPLALAFALMFTEKVMQLKYHSKPMLLLGRYLAVYCILLSLIVSFIDFKFSLYLLSFSVIFISFILIIFSLIQVFKRTKNARLYAIGRIGLFVGSLFSGLMYLGYLNWAVFPQTPVMIGLTFEVVIMAAVLAMRYNDERKAKLQMQQKALEQAVRLQQNRDEALRAEAEANERLEQMVAERTLELEVTLRELNEANQKLTQQNTIDSLTGVKNRSEFDRRLTAEGRISRRQQTSLALLMLDIDKFKAINDEHGHLAGDHSIKVIATTISDYLKRPTDLVSRFGGEEFAIILPNTDSEGAMTLAEHVRLAISKLSINWEGSPIPLFVSIGVSAAVVETEEHPTLLLEQADKALYQAKRGGRNQVCQFSPE</sequence>